<name>A0ABU9GZ48_9GAMM</name>
<keyword evidence="1" id="KW-0812">Transmembrane</keyword>
<proteinExistence type="predicted"/>
<gene>
    <name evidence="2" type="ORF">V6257_07600</name>
</gene>
<dbReference type="InterPro" id="IPR045584">
    <property type="entry name" value="Pilin-like"/>
</dbReference>
<dbReference type="Proteomes" id="UP001371391">
    <property type="component" value="Unassembled WGS sequence"/>
</dbReference>
<keyword evidence="3" id="KW-1185">Reference proteome</keyword>
<keyword evidence="1" id="KW-0472">Membrane</keyword>
<dbReference type="InterPro" id="IPR012902">
    <property type="entry name" value="N_methyl_site"/>
</dbReference>
<dbReference type="SUPFAM" id="SSF54523">
    <property type="entry name" value="Pili subunits"/>
    <property type="match status" value="1"/>
</dbReference>
<sequence>MSKKQHTGFTLIELLITMSILSALMFTGTFSYQLLASKWQKEVGTFNQTLEQSKGIYLLSQVLNGTYPYIVIDNKIQGNKPGFLFIGTEKRLLSVTQQGLFSDSYPEIFRLTLQPNKDKFNLVYQSVSTKNITVLTADQEIEFEHSYLLLENIDSLSFSYSGWTNVNTMSLQKENQETPEVSSDFSGLDRQILPVSLTAELSINSEIMTIEVDTERNALQHMTLYLGDS</sequence>
<keyword evidence="1" id="KW-1133">Transmembrane helix</keyword>
<protein>
    <submittedName>
        <fullName evidence="2">Prepilin-type N-terminal cleavage/methylation domain-containing protein</fullName>
    </submittedName>
</protein>
<dbReference type="EMBL" id="JBAKAW010000006">
    <property type="protein sequence ID" value="MEL0654887.1"/>
    <property type="molecule type" value="Genomic_DNA"/>
</dbReference>
<evidence type="ECO:0000256" key="1">
    <source>
        <dbReference type="SAM" id="Phobius"/>
    </source>
</evidence>
<dbReference type="Pfam" id="PF07963">
    <property type="entry name" value="N_methyl"/>
    <property type="match status" value="1"/>
</dbReference>
<evidence type="ECO:0000313" key="3">
    <source>
        <dbReference type="Proteomes" id="UP001371391"/>
    </source>
</evidence>
<accession>A0ABU9GZ48</accession>
<comment type="caution">
    <text evidence="2">The sequence shown here is derived from an EMBL/GenBank/DDBJ whole genome shotgun (WGS) entry which is preliminary data.</text>
</comment>
<feature type="transmembrane region" description="Helical" evidence="1">
    <location>
        <begin position="12"/>
        <end position="35"/>
    </location>
</feature>
<organism evidence="2 3">
    <name type="scientific">Pseudoalteromonas issachenkonii</name>
    <dbReference type="NCBI Taxonomy" id="152297"/>
    <lineage>
        <taxon>Bacteria</taxon>
        <taxon>Pseudomonadati</taxon>
        <taxon>Pseudomonadota</taxon>
        <taxon>Gammaproteobacteria</taxon>
        <taxon>Alteromonadales</taxon>
        <taxon>Pseudoalteromonadaceae</taxon>
        <taxon>Pseudoalteromonas</taxon>
    </lineage>
</organism>
<reference evidence="2 3" key="1">
    <citation type="submission" date="2024-02" db="EMBL/GenBank/DDBJ databases">
        <title>Bacteria isolated from the canopy kelp, Nereocystis luetkeana.</title>
        <authorList>
            <person name="Pfister C.A."/>
            <person name="Younker I.T."/>
            <person name="Light S.H."/>
        </authorList>
    </citation>
    <scope>NUCLEOTIDE SEQUENCE [LARGE SCALE GENOMIC DNA]</scope>
    <source>
        <strain evidence="2 3">TI.1.03</strain>
    </source>
</reference>
<dbReference type="RefSeq" id="WP_341602199.1">
    <property type="nucleotide sequence ID" value="NZ_JBAKAW010000006.1"/>
</dbReference>
<evidence type="ECO:0000313" key="2">
    <source>
        <dbReference type="EMBL" id="MEL0654887.1"/>
    </source>
</evidence>
<dbReference type="NCBIfam" id="TIGR02532">
    <property type="entry name" value="IV_pilin_GFxxxE"/>
    <property type="match status" value="1"/>
</dbReference>